<proteinExistence type="predicted"/>
<gene>
    <name evidence="3" type="ORF">ACFY8C_03245</name>
</gene>
<feature type="region of interest" description="Disordered" evidence="1">
    <location>
        <begin position="81"/>
        <end position="107"/>
    </location>
</feature>
<sequence length="229" mass="23640">MNNRAATAGHRRRAGGAARRRRAAAVALLALLTPPALAGCGIQKSDVVEAGGAATLHVAAPLLDERIVLYFVGPDGRSMPVTRDIGRPIPETTSPTGGSGERVPTDVFGPGYEISRDDLSRGGIVTDKILAMLLAGPGENERAAGITTALPKAEGDGATMLQDSKGNASTGNPARRLIWVRTPFPVKRLSEAGVRQLVCTTAYAEDPAGLVEVSLSGPDGILPTARCDG</sequence>
<organism evidence="3 4">
    <name type="scientific">Streptomyces flavochromogenes</name>
    <dbReference type="NCBI Taxonomy" id="68199"/>
    <lineage>
        <taxon>Bacteria</taxon>
        <taxon>Bacillati</taxon>
        <taxon>Actinomycetota</taxon>
        <taxon>Actinomycetes</taxon>
        <taxon>Kitasatosporales</taxon>
        <taxon>Streptomycetaceae</taxon>
        <taxon>Streptomyces</taxon>
    </lineage>
</organism>
<evidence type="ECO:0000256" key="2">
    <source>
        <dbReference type="SAM" id="SignalP"/>
    </source>
</evidence>
<dbReference type="Proteomes" id="UP001602370">
    <property type="component" value="Unassembled WGS sequence"/>
</dbReference>
<keyword evidence="4" id="KW-1185">Reference proteome</keyword>
<keyword evidence="2" id="KW-0732">Signal</keyword>
<feature type="signal peptide" evidence="2">
    <location>
        <begin position="1"/>
        <end position="38"/>
    </location>
</feature>
<reference evidence="3 4" key="1">
    <citation type="submission" date="2024-10" db="EMBL/GenBank/DDBJ databases">
        <title>The Natural Products Discovery Center: Release of the First 8490 Sequenced Strains for Exploring Actinobacteria Biosynthetic Diversity.</title>
        <authorList>
            <person name="Kalkreuter E."/>
            <person name="Kautsar S.A."/>
            <person name="Yang D."/>
            <person name="Bader C.D."/>
            <person name="Teijaro C.N."/>
            <person name="Fluegel L."/>
            <person name="Davis C.M."/>
            <person name="Simpson J.R."/>
            <person name="Lauterbach L."/>
            <person name="Steele A.D."/>
            <person name="Gui C."/>
            <person name="Meng S."/>
            <person name="Li G."/>
            <person name="Viehrig K."/>
            <person name="Ye F."/>
            <person name="Su P."/>
            <person name="Kiefer A.F."/>
            <person name="Nichols A."/>
            <person name="Cepeda A.J."/>
            <person name="Yan W."/>
            <person name="Fan B."/>
            <person name="Jiang Y."/>
            <person name="Adhikari A."/>
            <person name="Zheng C.-J."/>
            <person name="Schuster L."/>
            <person name="Cowan T.M."/>
            <person name="Smanski M.J."/>
            <person name="Chevrette M.G."/>
            <person name="De Carvalho L.P.S."/>
            <person name="Shen B."/>
        </authorList>
    </citation>
    <scope>NUCLEOTIDE SEQUENCE [LARGE SCALE GENOMIC DNA]</scope>
    <source>
        <strain evidence="3 4">NPDC012605</strain>
    </source>
</reference>
<protein>
    <recommendedName>
        <fullName evidence="5">Lipoprotein</fullName>
    </recommendedName>
</protein>
<evidence type="ECO:0008006" key="5">
    <source>
        <dbReference type="Google" id="ProtNLM"/>
    </source>
</evidence>
<dbReference type="EMBL" id="JBIBDZ010000001">
    <property type="protein sequence ID" value="MFF5917350.1"/>
    <property type="molecule type" value="Genomic_DNA"/>
</dbReference>
<accession>A0ABW6XIP4</accession>
<dbReference type="RefSeq" id="WP_051820614.1">
    <property type="nucleotide sequence ID" value="NZ_JBIBDZ010000001.1"/>
</dbReference>
<evidence type="ECO:0000313" key="4">
    <source>
        <dbReference type="Proteomes" id="UP001602370"/>
    </source>
</evidence>
<evidence type="ECO:0000256" key="1">
    <source>
        <dbReference type="SAM" id="MobiDB-lite"/>
    </source>
</evidence>
<evidence type="ECO:0000313" key="3">
    <source>
        <dbReference type="EMBL" id="MFF5917350.1"/>
    </source>
</evidence>
<comment type="caution">
    <text evidence="3">The sequence shown here is derived from an EMBL/GenBank/DDBJ whole genome shotgun (WGS) entry which is preliminary data.</text>
</comment>
<feature type="chain" id="PRO_5046834453" description="Lipoprotein" evidence="2">
    <location>
        <begin position="39"/>
        <end position="229"/>
    </location>
</feature>
<name>A0ABW6XIP4_9ACTN</name>